<proteinExistence type="predicted"/>
<dbReference type="KEGG" id="mlr:MELLADRAFT_112802"/>
<reference evidence="4" key="1">
    <citation type="journal article" date="2011" name="Proc. Natl. Acad. Sci. U.S.A.">
        <title>Obligate biotrophy features unraveled by the genomic analysis of rust fungi.</title>
        <authorList>
            <person name="Duplessis S."/>
            <person name="Cuomo C.A."/>
            <person name="Lin Y.-C."/>
            <person name="Aerts A."/>
            <person name="Tisserant E."/>
            <person name="Veneault-Fourrey C."/>
            <person name="Joly D.L."/>
            <person name="Hacquard S."/>
            <person name="Amselem J."/>
            <person name="Cantarel B.L."/>
            <person name="Chiu R."/>
            <person name="Coutinho P.M."/>
            <person name="Feau N."/>
            <person name="Field M."/>
            <person name="Frey P."/>
            <person name="Gelhaye E."/>
            <person name="Goldberg J."/>
            <person name="Grabherr M.G."/>
            <person name="Kodira C.D."/>
            <person name="Kohler A."/>
            <person name="Kuees U."/>
            <person name="Lindquist E.A."/>
            <person name="Lucas S.M."/>
            <person name="Mago R."/>
            <person name="Mauceli E."/>
            <person name="Morin E."/>
            <person name="Murat C."/>
            <person name="Pangilinan J.L."/>
            <person name="Park R."/>
            <person name="Pearson M."/>
            <person name="Quesneville H."/>
            <person name="Rouhier N."/>
            <person name="Sakthikumar S."/>
            <person name="Salamov A.A."/>
            <person name="Schmutz J."/>
            <person name="Selles B."/>
            <person name="Shapiro H."/>
            <person name="Tanguay P."/>
            <person name="Tuskan G.A."/>
            <person name="Henrissat B."/>
            <person name="Van de Peer Y."/>
            <person name="Rouze P."/>
            <person name="Ellis J.G."/>
            <person name="Dodds P.N."/>
            <person name="Schein J.E."/>
            <person name="Zhong S."/>
            <person name="Hamelin R.C."/>
            <person name="Grigoriev I.V."/>
            <person name="Szabo L.J."/>
            <person name="Martin F."/>
        </authorList>
    </citation>
    <scope>NUCLEOTIDE SEQUENCE [LARGE SCALE GENOMIC DNA]</scope>
    <source>
        <strain evidence="4">98AG31 / pathotype 3-4-7</strain>
    </source>
</reference>
<sequence>MAAVEAKRAFKQAHSPLLPDVPPAITSSQRSQMARKAFDQSQLSQLPLASQGDGVESVQASQAEPEPKEPTRDPLTLRLRVKRPLPKSSPIKSPPVSPPKPKKVLKHESSVKVKPKGKGKAKGKKVKVYFFLLLFQTVIQGLFYAGDHDRGAYNTSIPPESLRPSMNNAIIIPSTIQDYF</sequence>
<keyword evidence="2" id="KW-1133">Transmembrane helix</keyword>
<gene>
    <name evidence="3" type="ORF">MELLADRAFT_112802</name>
</gene>
<accession>F4S7N8</accession>
<keyword evidence="4" id="KW-1185">Reference proteome</keyword>
<protein>
    <submittedName>
        <fullName evidence="3">Uncharacterized protein</fullName>
    </submittedName>
</protein>
<evidence type="ECO:0000256" key="2">
    <source>
        <dbReference type="SAM" id="Phobius"/>
    </source>
</evidence>
<feature type="transmembrane region" description="Helical" evidence="2">
    <location>
        <begin position="128"/>
        <end position="146"/>
    </location>
</feature>
<dbReference type="AlphaFoldDB" id="F4S7N8"/>
<feature type="compositionally biased region" description="Low complexity" evidence="1">
    <location>
        <begin position="40"/>
        <end position="51"/>
    </location>
</feature>
<dbReference type="HOGENOM" id="CLU_1496555_0_0_1"/>
<dbReference type="VEuPathDB" id="FungiDB:MELLADRAFT_112802"/>
<name>F4S7N8_MELLP</name>
<keyword evidence="2" id="KW-0472">Membrane</keyword>
<dbReference type="RefSeq" id="XP_007417385.1">
    <property type="nucleotide sequence ID" value="XM_007417323.1"/>
</dbReference>
<dbReference type="EMBL" id="GL883160">
    <property type="protein sequence ID" value="EGF99353.1"/>
    <property type="molecule type" value="Genomic_DNA"/>
</dbReference>
<evidence type="ECO:0000313" key="4">
    <source>
        <dbReference type="Proteomes" id="UP000001072"/>
    </source>
</evidence>
<dbReference type="GeneID" id="18924795"/>
<evidence type="ECO:0000256" key="1">
    <source>
        <dbReference type="SAM" id="MobiDB-lite"/>
    </source>
</evidence>
<organism evidence="4">
    <name type="scientific">Melampsora larici-populina (strain 98AG31 / pathotype 3-4-7)</name>
    <name type="common">Poplar leaf rust fungus</name>
    <dbReference type="NCBI Taxonomy" id="747676"/>
    <lineage>
        <taxon>Eukaryota</taxon>
        <taxon>Fungi</taxon>
        <taxon>Dikarya</taxon>
        <taxon>Basidiomycota</taxon>
        <taxon>Pucciniomycotina</taxon>
        <taxon>Pucciniomycetes</taxon>
        <taxon>Pucciniales</taxon>
        <taxon>Melampsoraceae</taxon>
        <taxon>Melampsora</taxon>
    </lineage>
</organism>
<evidence type="ECO:0000313" key="3">
    <source>
        <dbReference type="EMBL" id="EGF99353.1"/>
    </source>
</evidence>
<dbReference type="InParanoid" id="F4S7N8"/>
<keyword evidence="2" id="KW-0812">Transmembrane</keyword>
<feature type="region of interest" description="Disordered" evidence="1">
    <location>
        <begin position="1"/>
        <end position="118"/>
    </location>
</feature>
<dbReference type="Proteomes" id="UP000001072">
    <property type="component" value="Unassembled WGS sequence"/>
</dbReference>